<evidence type="ECO:0000313" key="3">
    <source>
        <dbReference type="EMBL" id="MED5051918.1"/>
    </source>
</evidence>
<dbReference type="EMBL" id="JARTLI010000012">
    <property type="protein sequence ID" value="MED5051918.1"/>
    <property type="molecule type" value="Genomic_DNA"/>
</dbReference>
<dbReference type="Proteomes" id="UP001339962">
    <property type="component" value="Unassembled WGS sequence"/>
</dbReference>
<sequence length="80" mass="8972">MYTVGFPYDSFFNYANRPGRTHSGVPAAFPITACSRIAEQNNAATYQRSRSRRPDKEKQTAAARFEAELTGKGQRLNQSI</sequence>
<keyword evidence="4" id="KW-1185">Reference proteome</keyword>
<protein>
    <submittedName>
        <fullName evidence="3">Uncharacterized protein</fullName>
    </submittedName>
</protein>
<name>A0ABD5IUC3_9BACL</name>
<evidence type="ECO:0000313" key="5">
    <source>
        <dbReference type="Proteomes" id="UP001339962"/>
    </source>
</evidence>
<evidence type="ECO:0000256" key="1">
    <source>
        <dbReference type="SAM" id="MobiDB-lite"/>
    </source>
</evidence>
<feature type="compositionally biased region" description="Basic and acidic residues" evidence="1">
    <location>
        <begin position="52"/>
        <end position="69"/>
    </location>
</feature>
<dbReference type="RefSeq" id="WP_044744182.1">
    <property type="nucleotide sequence ID" value="NZ_JAGUQN010000002.1"/>
</dbReference>
<evidence type="ECO:0000313" key="4">
    <source>
        <dbReference type="Proteomes" id="UP001213979"/>
    </source>
</evidence>
<dbReference type="Proteomes" id="UP001213979">
    <property type="component" value="Unassembled WGS sequence"/>
</dbReference>
<comment type="caution">
    <text evidence="3">The sequence shown here is derived from an EMBL/GenBank/DDBJ whole genome shotgun (WGS) entry which is preliminary data.</text>
</comment>
<dbReference type="EMBL" id="JAQOTG010000011">
    <property type="protein sequence ID" value="MDE8564576.1"/>
    <property type="molecule type" value="Genomic_DNA"/>
</dbReference>
<proteinExistence type="predicted"/>
<evidence type="ECO:0000313" key="2">
    <source>
        <dbReference type="EMBL" id="MDE8564576.1"/>
    </source>
</evidence>
<accession>A0ABD5IUC3</accession>
<organism evidence="3 5">
    <name type="scientific">Anoxybacteroides rupiense</name>
    <dbReference type="NCBI Taxonomy" id="311460"/>
    <lineage>
        <taxon>Bacteria</taxon>
        <taxon>Bacillati</taxon>
        <taxon>Bacillota</taxon>
        <taxon>Bacilli</taxon>
        <taxon>Bacillales</taxon>
        <taxon>Anoxybacillaceae</taxon>
        <taxon>Anoxybacteroides</taxon>
    </lineage>
</organism>
<reference evidence="2 4" key="1">
    <citation type="submission" date="2023-01" db="EMBL/GenBank/DDBJ databases">
        <title>Genome-based reclassification of Anoxybacillus geothermalis as a later heterotypic synonym of Anoxybacillus rupiensis.</title>
        <authorList>
            <person name="Inan Bektas K."/>
            <person name="Canakci S."/>
            <person name="Belduz A.A."/>
            <person name="Guler H.H."/>
        </authorList>
    </citation>
    <scope>NUCLEOTIDE SEQUENCE [LARGE SCALE GENOMIC DNA]</scope>
    <source>
        <strain evidence="2 4">DSM 17127</strain>
    </source>
</reference>
<reference evidence="3 5" key="2">
    <citation type="submission" date="2023-03" db="EMBL/GenBank/DDBJ databases">
        <title>Bacillus Genome Sequencing.</title>
        <authorList>
            <person name="Dunlap C."/>
        </authorList>
    </citation>
    <scope>NUCLEOTIDE SEQUENCE [LARGE SCALE GENOMIC DNA]</scope>
    <source>
        <strain evidence="3 5">NRS-38</strain>
    </source>
</reference>
<feature type="region of interest" description="Disordered" evidence="1">
    <location>
        <begin position="42"/>
        <end position="80"/>
    </location>
</feature>
<dbReference type="AlphaFoldDB" id="A0ABD5IUC3"/>
<gene>
    <name evidence="3" type="ORF">P9850_08615</name>
    <name evidence="2" type="ORF">PNH38_11920</name>
</gene>